<evidence type="ECO:0000313" key="3">
    <source>
        <dbReference type="Proteomes" id="UP000276133"/>
    </source>
</evidence>
<evidence type="ECO:0000313" key="2">
    <source>
        <dbReference type="EMBL" id="RNA13101.1"/>
    </source>
</evidence>
<feature type="compositionally biased region" description="Polar residues" evidence="1">
    <location>
        <begin position="135"/>
        <end position="156"/>
    </location>
</feature>
<evidence type="ECO:0000256" key="1">
    <source>
        <dbReference type="SAM" id="MobiDB-lite"/>
    </source>
</evidence>
<sequence length="217" mass="24658">MRKPFKCARSRNRICRCINKDFHSEAELLICDLFANQFESNPIVLLTSPQIKLIQSKTERSCLDSVTTPSSRPRPSGASLTHAINKKRSNAGLQFANSNELLNGTPEKVRQDYLEKSAIKSEPTNKWRNDDQIGFSGNSRGRSFPNTGRNLYSSSGQEHHGLKSLLEPIKTHNAFGESWREPLFIDSLEDNVVFPKYRRRDASWDTPIGISSKHRKI</sequence>
<feature type="region of interest" description="Disordered" evidence="1">
    <location>
        <begin position="125"/>
        <end position="156"/>
    </location>
</feature>
<dbReference type="EMBL" id="REGN01005506">
    <property type="protein sequence ID" value="RNA13101.1"/>
    <property type="molecule type" value="Genomic_DNA"/>
</dbReference>
<name>A0A3M7QPV4_BRAPC</name>
<protein>
    <submittedName>
        <fullName evidence="2">Uncharacterized protein</fullName>
    </submittedName>
</protein>
<gene>
    <name evidence="2" type="ORF">BpHYR1_006664</name>
</gene>
<accession>A0A3M7QPV4</accession>
<comment type="caution">
    <text evidence="2">The sequence shown here is derived from an EMBL/GenBank/DDBJ whole genome shotgun (WGS) entry which is preliminary data.</text>
</comment>
<proteinExistence type="predicted"/>
<dbReference type="Proteomes" id="UP000276133">
    <property type="component" value="Unassembled WGS sequence"/>
</dbReference>
<keyword evidence="3" id="KW-1185">Reference proteome</keyword>
<dbReference type="AlphaFoldDB" id="A0A3M7QPV4"/>
<reference evidence="2 3" key="1">
    <citation type="journal article" date="2018" name="Sci. Rep.">
        <title>Genomic signatures of local adaptation to the degree of environmental predictability in rotifers.</title>
        <authorList>
            <person name="Franch-Gras L."/>
            <person name="Hahn C."/>
            <person name="Garcia-Roger E.M."/>
            <person name="Carmona M.J."/>
            <person name="Serra M."/>
            <person name="Gomez A."/>
        </authorList>
    </citation>
    <scope>NUCLEOTIDE SEQUENCE [LARGE SCALE GENOMIC DNA]</scope>
    <source>
        <strain evidence="2">HYR1</strain>
    </source>
</reference>
<organism evidence="2 3">
    <name type="scientific">Brachionus plicatilis</name>
    <name type="common">Marine rotifer</name>
    <name type="synonym">Brachionus muelleri</name>
    <dbReference type="NCBI Taxonomy" id="10195"/>
    <lineage>
        <taxon>Eukaryota</taxon>
        <taxon>Metazoa</taxon>
        <taxon>Spiralia</taxon>
        <taxon>Gnathifera</taxon>
        <taxon>Rotifera</taxon>
        <taxon>Eurotatoria</taxon>
        <taxon>Monogononta</taxon>
        <taxon>Pseudotrocha</taxon>
        <taxon>Ploima</taxon>
        <taxon>Brachionidae</taxon>
        <taxon>Brachionus</taxon>
    </lineage>
</organism>